<sequence length="169" mass="18118">MKPATEHHPGILLFFIPFIVISTFVVLNLFLGVIVEGTQTPWESRKSADGDAAQAATDAAASAAHMDSHMSMAEVRALRLEIAGLRAERGLRQVDDPGPNPGEQERSQVMAAKVYPPPPTATPGWITCLLTGGCHICFIKTQPRGRDRLLGSGRDLEHSTVVVLAANLA</sequence>
<comment type="caution">
    <text evidence="2">The sequence shown here is derived from an EMBL/GenBank/DDBJ whole genome shotgun (WGS) entry which is preliminary data.</text>
</comment>
<keyword evidence="3" id="KW-1185">Reference proteome</keyword>
<dbReference type="Gene3D" id="1.10.287.70">
    <property type="match status" value="1"/>
</dbReference>
<organism evidence="2 3">
    <name type="scientific">Muricoccus vinaceus</name>
    <dbReference type="NCBI Taxonomy" id="424704"/>
    <lineage>
        <taxon>Bacteria</taxon>
        <taxon>Pseudomonadati</taxon>
        <taxon>Pseudomonadota</taxon>
        <taxon>Alphaproteobacteria</taxon>
        <taxon>Acetobacterales</taxon>
        <taxon>Roseomonadaceae</taxon>
        <taxon>Muricoccus</taxon>
    </lineage>
</organism>
<evidence type="ECO:0008006" key="4">
    <source>
        <dbReference type="Google" id="ProtNLM"/>
    </source>
</evidence>
<gene>
    <name evidence="2" type="ORF">ACFFIC_16475</name>
</gene>
<evidence type="ECO:0000313" key="3">
    <source>
        <dbReference type="Proteomes" id="UP001589789"/>
    </source>
</evidence>
<keyword evidence="1" id="KW-0472">Membrane</keyword>
<name>A0ABV6IX04_9PROT</name>
<accession>A0ABV6IX04</accession>
<dbReference type="EMBL" id="JBHLVZ010000047">
    <property type="protein sequence ID" value="MFC0387133.1"/>
    <property type="molecule type" value="Genomic_DNA"/>
</dbReference>
<dbReference type="RefSeq" id="WP_377052297.1">
    <property type="nucleotide sequence ID" value="NZ_JBHLVZ010000047.1"/>
</dbReference>
<keyword evidence="1" id="KW-0812">Transmembrane</keyword>
<evidence type="ECO:0000313" key="2">
    <source>
        <dbReference type="EMBL" id="MFC0387133.1"/>
    </source>
</evidence>
<protein>
    <recommendedName>
        <fullName evidence="4">Ion transport domain-containing protein</fullName>
    </recommendedName>
</protein>
<reference evidence="2 3" key="1">
    <citation type="submission" date="2024-09" db="EMBL/GenBank/DDBJ databases">
        <authorList>
            <person name="Sun Q."/>
            <person name="Mori K."/>
        </authorList>
    </citation>
    <scope>NUCLEOTIDE SEQUENCE [LARGE SCALE GENOMIC DNA]</scope>
    <source>
        <strain evidence="2 3">CCM 7468</strain>
    </source>
</reference>
<evidence type="ECO:0000256" key="1">
    <source>
        <dbReference type="SAM" id="Phobius"/>
    </source>
</evidence>
<feature type="transmembrane region" description="Helical" evidence="1">
    <location>
        <begin position="12"/>
        <end position="35"/>
    </location>
</feature>
<proteinExistence type="predicted"/>
<dbReference type="Proteomes" id="UP001589789">
    <property type="component" value="Unassembled WGS sequence"/>
</dbReference>
<keyword evidence="1" id="KW-1133">Transmembrane helix</keyword>